<evidence type="ECO:0000313" key="20">
    <source>
        <dbReference type="Proteomes" id="UP000522262"/>
    </source>
</evidence>
<comment type="caution">
    <text evidence="19">The sequence shown here is derived from an EMBL/GenBank/DDBJ whole genome shotgun (WGS) entry which is preliminary data.</text>
</comment>
<dbReference type="PANTHER" id="PTHR33938:SF7">
    <property type="entry name" value="CARBOXYLIC ESTER HYDROLASE"/>
    <property type="match status" value="1"/>
</dbReference>
<feature type="transmembrane region" description="Helical" evidence="17">
    <location>
        <begin position="1116"/>
        <end position="1136"/>
    </location>
</feature>
<keyword evidence="13" id="KW-1015">Disulfide bond</keyword>
<comment type="similarity">
    <text evidence="3">Belongs to the major facilitator superfamily. Sugar transporter (TC 2.A.1.1) family.</text>
</comment>
<dbReference type="InterPro" id="IPR021858">
    <property type="entry name" value="Fun_TF"/>
</dbReference>
<evidence type="ECO:0000256" key="4">
    <source>
        <dbReference type="ARBA" id="ARBA00022448"/>
    </source>
</evidence>
<feature type="transmembrane region" description="Helical" evidence="17">
    <location>
        <begin position="1563"/>
        <end position="1585"/>
    </location>
</feature>
<feature type="compositionally biased region" description="Low complexity" evidence="16">
    <location>
        <begin position="659"/>
        <end position="669"/>
    </location>
</feature>
<feature type="transmembrane region" description="Helical" evidence="17">
    <location>
        <begin position="1148"/>
        <end position="1175"/>
    </location>
</feature>
<gene>
    <name evidence="19" type="ORF">FMEXI_2353</name>
</gene>
<dbReference type="Pfam" id="PF11951">
    <property type="entry name" value="Fungal_trans_2"/>
    <property type="match status" value="1"/>
</dbReference>
<dbReference type="SUPFAM" id="SSF53474">
    <property type="entry name" value="alpha/beta-Hydrolases"/>
    <property type="match status" value="1"/>
</dbReference>
<evidence type="ECO:0000256" key="16">
    <source>
        <dbReference type="SAM" id="MobiDB-lite"/>
    </source>
</evidence>
<feature type="region of interest" description="Disordered" evidence="16">
    <location>
        <begin position="603"/>
        <end position="642"/>
    </location>
</feature>
<feature type="transmembrane region" description="Helical" evidence="17">
    <location>
        <begin position="1195"/>
        <end position="1214"/>
    </location>
</feature>
<keyword evidence="20" id="KW-1185">Reference proteome</keyword>
<evidence type="ECO:0000259" key="18">
    <source>
        <dbReference type="PROSITE" id="PS50850"/>
    </source>
</evidence>
<keyword evidence="8 15" id="KW-0732">Signal</keyword>
<evidence type="ECO:0000256" key="9">
    <source>
        <dbReference type="ARBA" id="ARBA00022801"/>
    </source>
</evidence>
<evidence type="ECO:0000256" key="6">
    <source>
        <dbReference type="ARBA" id="ARBA00022692"/>
    </source>
</evidence>
<feature type="transmembrane region" description="Helical" evidence="17">
    <location>
        <begin position="1465"/>
        <end position="1484"/>
    </location>
</feature>
<comment type="subcellular location">
    <subcellularLocation>
        <location evidence="1">Membrane</location>
        <topology evidence="1">Multi-pass membrane protein</topology>
    </subcellularLocation>
</comment>
<dbReference type="GO" id="GO:0030600">
    <property type="term" value="F:feruloyl esterase activity"/>
    <property type="evidence" value="ECO:0007669"/>
    <property type="project" value="UniProtKB-ARBA"/>
</dbReference>
<keyword evidence="12 17" id="KW-0472">Membrane</keyword>
<evidence type="ECO:0000256" key="1">
    <source>
        <dbReference type="ARBA" id="ARBA00004141"/>
    </source>
</evidence>
<keyword evidence="11 17" id="KW-1133">Transmembrane helix</keyword>
<keyword evidence="6 17" id="KW-0812">Transmembrane</keyword>
<dbReference type="InterPro" id="IPR029058">
    <property type="entry name" value="AB_hydrolase_fold"/>
</dbReference>
<evidence type="ECO:0000256" key="10">
    <source>
        <dbReference type="ARBA" id="ARBA00022837"/>
    </source>
</evidence>
<dbReference type="GO" id="GO:0022857">
    <property type="term" value="F:transmembrane transporter activity"/>
    <property type="evidence" value="ECO:0007669"/>
    <property type="project" value="InterPro"/>
</dbReference>
<keyword evidence="4" id="KW-0813">Transport</keyword>
<sequence length="1637" mass="179165">MRQSFGVAMALLASPSLGSSLSELCTLSKLKAALPSNDTLLGIDMIPSTVTVSTAVYNASASMGGGPMRRDTDTYSYCNVTVAYTHGTKGDTVNLKYAFPDPENFKKRFYVAGGGGYSLNTDTTGGLKYGAAAGATDGGYDAFNYSLDEKFLLGNGSINWDATYMFSYQALGEMTQVGKYITKKLYDMSKSSKVYTYYEGCSDGGREGMSQVQRWGDEYDGVIAGAPAFRFAQQQVLHVYPAAVEQTLDYYPPPCELKKIVNATIEACDDLDGRKDGVISRTDLCKIHFNLKSLIGKKYYCAAETSSSLGFGFSKRQAPGSQTSNAPEQNGTITAKGVAVAQAIYDGVFNSNDERAYLSWQIGSDLSDGEPTYDNKTDKWTLNIPSTGGMYVAKFIELLDLDNLENLNNVTYDTLVDWMDTGLVRYYDSLQTTHPDLTTFKETGGKLLHYHGESDPSIPAASSVHYWQSVRSIMYPKLSDEKAQKALSDWYQFYLVPGAAHCGTNTLQPGPYPQNNMNIMIDWVENGKQPSRLNATVSSGDYKGETQMLCQWPKRPLWKNDKSFSCVDDKKSIESWTYSFNAFKIPAINTILVLTWVLKARATSRHTHQGPNRNLSSNSIRRPNGHEADVKHVASKKSNATRRDRFADDYTRRVIASPAASSPANPIASTEMASTPSTSSTARVDHPYSGKFGSGSLSDTQSADVSLPPLNTIADDGLALDLSPDCTAILSPFDHSAIHFFRFVLPGMVGTRISMHSGPGLVWKLAQQCSMVLHMVCAVSGQTWSEKTSGSKSDAESGRLRAIQHYRDGLQMLAVATQSPSEITYLPPVLATLWLMLLYELRFGDGCGIGVDAHLRGATSIILGRSRLTSSDNGDIHTSQIIEPDSFCPVSCRILVWLSHADGGAVLNGFGGYFNNLLGTSSVDIPETEAQGRLQRVRQLQKRSILANYDLWGRSYPQTELLEDMQCSDLSCFDAECAQLKFMVGSLAAAEHRDNVPHGSWRESVAGAIRNVRSRYGELINVANRLELPEDGPHRRFVMELQSVVSCFHAIYVCFLRIIHEKAPMAPEQREAMKEIMSLAFKVYRDQGEPGLARLSWPLFNVLLPNSQKLNLYKPLTLILLFPEIASIMWSPTGIVGPFQPKSSRLTVMLLVASAAVYATTAGYDSALMSGINIIPSYTEFLNLNTTTRALNVSANFIGWGIASLTMGPVVNAIGRKNSILVALLTKLFSIGLVAGSQNFAMFLSGRIILGVASGLSSIAGSTWLAETLPPKIRGLGLSITFSVYYVGALISAGITYRTAGIPGEWSWRLPILLQSMFSLICIFCLFLTPESPRWLSHQDMMDEALQVIASIAANGDQSDEEVRQQYQSVVDSRERERTEGKTASYTELFKTRSARRRLMLAVSVAVIVMASGNNIASFFLGDMLANAGITNKTTQLQINIVLQSWCLVCAMIGTFLMDRAGRKTLCLSACVGMTILMFVIGALTKTFSTSQDLAGIYGTVACIFLFMGAYSVGITPITQLYPPEVLSYSTRTNGMAIWAGTIAVFAIGTTLVFPIALEAISWRLYFIIGAWDVLETVFVAVFWVETKGLSLEEIDELFEGVVYNGHGVAEVREDGMVTKDQDAKDRSVSIARSATE</sequence>
<evidence type="ECO:0000256" key="2">
    <source>
        <dbReference type="ARBA" id="ARBA00006249"/>
    </source>
</evidence>
<keyword evidence="7" id="KW-0479">Metal-binding</keyword>
<dbReference type="InterPro" id="IPR005828">
    <property type="entry name" value="MFS_sugar_transport-like"/>
</dbReference>
<feature type="transmembrane region" description="Helical" evidence="17">
    <location>
        <begin position="1312"/>
        <end position="1329"/>
    </location>
</feature>
<dbReference type="GO" id="GO:0016020">
    <property type="term" value="C:membrane"/>
    <property type="evidence" value="ECO:0007669"/>
    <property type="project" value="UniProtKB-SubCell"/>
</dbReference>
<feature type="signal peptide" evidence="15">
    <location>
        <begin position="1"/>
        <end position="18"/>
    </location>
</feature>
<feature type="transmembrane region" description="Helical" evidence="17">
    <location>
        <begin position="1221"/>
        <end position="1242"/>
    </location>
</feature>
<evidence type="ECO:0000256" key="3">
    <source>
        <dbReference type="ARBA" id="ARBA00010992"/>
    </source>
</evidence>
<feature type="transmembrane region" description="Helical" evidence="17">
    <location>
        <begin position="1278"/>
        <end position="1300"/>
    </location>
</feature>
<dbReference type="FunFam" id="1.20.1250.20:FF:000134">
    <property type="entry name" value="MFS sugar transporter protein"/>
    <property type="match status" value="1"/>
</dbReference>
<dbReference type="EC" id="3.1.1.-" evidence="15"/>
<dbReference type="GO" id="GO:0046872">
    <property type="term" value="F:metal ion binding"/>
    <property type="evidence" value="ECO:0007669"/>
    <property type="project" value="UniProtKB-KW"/>
</dbReference>
<keyword evidence="5" id="KW-0719">Serine esterase</keyword>
<organism evidence="19 20">
    <name type="scientific">Fusarium mexicanum</name>
    <dbReference type="NCBI Taxonomy" id="751941"/>
    <lineage>
        <taxon>Eukaryota</taxon>
        <taxon>Fungi</taxon>
        <taxon>Dikarya</taxon>
        <taxon>Ascomycota</taxon>
        <taxon>Pezizomycotina</taxon>
        <taxon>Sordariomycetes</taxon>
        <taxon>Hypocreomycetidae</taxon>
        <taxon>Hypocreales</taxon>
        <taxon>Nectriaceae</taxon>
        <taxon>Fusarium</taxon>
        <taxon>Fusarium fujikuroi species complex</taxon>
    </lineage>
</organism>
<comment type="similarity">
    <text evidence="2 15">Belongs to the tannase family.</text>
</comment>
<evidence type="ECO:0000256" key="13">
    <source>
        <dbReference type="ARBA" id="ARBA00023157"/>
    </source>
</evidence>
<feature type="domain" description="Major facilitator superfamily (MFS) profile" evidence="18">
    <location>
        <begin position="1151"/>
        <end position="1588"/>
    </location>
</feature>
<feature type="transmembrane region" description="Helical" evidence="17">
    <location>
        <begin position="1441"/>
        <end position="1458"/>
    </location>
</feature>
<dbReference type="InterPro" id="IPR011118">
    <property type="entry name" value="Tannase/feruloyl_esterase"/>
</dbReference>
<evidence type="ECO:0000256" key="11">
    <source>
        <dbReference type="ARBA" id="ARBA00022989"/>
    </source>
</evidence>
<reference evidence="19 20" key="1">
    <citation type="submission" date="2020-05" db="EMBL/GenBank/DDBJ databases">
        <title>Identification and distribution of gene clusters putatively required for synthesis of sphingolipid metabolism inhibitors in phylogenetically diverse species of the filamentous fungus Fusarium.</title>
        <authorList>
            <person name="Kim H.-S."/>
            <person name="Busman M."/>
            <person name="Brown D.W."/>
            <person name="Divon H."/>
            <person name="Uhlig S."/>
            <person name="Proctor R.H."/>
        </authorList>
    </citation>
    <scope>NUCLEOTIDE SEQUENCE [LARGE SCALE GENOMIC DNA]</scope>
    <source>
        <strain evidence="19 20">NRRL 53147</strain>
    </source>
</reference>
<dbReference type="EMBL" id="JAAOAM010000051">
    <property type="protein sequence ID" value="KAF5553704.1"/>
    <property type="molecule type" value="Genomic_DNA"/>
</dbReference>
<evidence type="ECO:0000256" key="12">
    <source>
        <dbReference type="ARBA" id="ARBA00023136"/>
    </source>
</evidence>
<dbReference type="SUPFAM" id="SSF103473">
    <property type="entry name" value="MFS general substrate transporter"/>
    <property type="match status" value="1"/>
</dbReference>
<accession>A0A8H5N6D2</accession>
<dbReference type="InterPro" id="IPR020846">
    <property type="entry name" value="MFS_dom"/>
</dbReference>
<name>A0A8H5N6D2_9HYPO</name>
<feature type="compositionally biased region" description="Polar residues" evidence="16">
    <location>
        <begin position="671"/>
        <end position="682"/>
    </location>
</feature>
<evidence type="ECO:0000256" key="17">
    <source>
        <dbReference type="SAM" id="Phobius"/>
    </source>
</evidence>
<keyword evidence="14" id="KW-0539">Nucleus</keyword>
<feature type="transmembrane region" description="Helical" evidence="17">
    <location>
        <begin position="1248"/>
        <end position="1266"/>
    </location>
</feature>
<feature type="chain" id="PRO_5034823952" description="Carboxylic ester hydrolase" evidence="15">
    <location>
        <begin position="19"/>
        <end position="1637"/>
    </location>
</feature>
<dbReference type="Proteomes" id="UP000522262">
    <property type="component" value="Unassembled WGS sequence"/>
</dbReference>
<dbReference type="InterPro" id="IPR036259">
    <property type="entry name" value="MFS_trans_sf"/>
</dbReference>
<dbReference type="Pfam" id="PF00083">
    <property type="entry name" value="Sugar_tr"/>
    <property type="match status" value="1"/>
</dbReference>
<feature type="transmembrane region" description="Helical" evidence="17">
    <location>
        <begin position="1399"/>
        <end position="1421"/>
    </location>
</feature>
<dbReference type="PANTHER" id="PTHR33938">
    <property type="entry name" value="FERULOYL ESTERASE B-RELATED"/>
    <property type="match status" value="1"/>
</dbReference>
<evidence type="ECO:0000256" key="8">
    <source>
        <dbReference type="ARBA" id="ARBA00022729"/>
    </source>
</evidence>
<evidence type="ECO:0000256" key="14">
    <source>
        <dbReference type="ARBA" id="ARBA00023242"/>
    </source>
</evidence>
<evidence type="ECO:0000256" key="15">
    <source>
        <dbReference type="RuleBase" id="RU361238"/>
    </source>
</evidence>
<keyword evidence="10" id="KW-0106">Calcium</keyword>
<evidence type="ECO:0000313" key="19">
    <source>
        <dbReference type="EMBL" id="KAF5553704.1"/>
    </source>
</evidence>
<protein>
    <recommendedName>
        <fullName evidence="15">Carboxylic ester hydrolase</fullName>
        <ecNumber evidence="15">3.1.1.-</ecNumber>
    </recommendedName>
</protein>
<evidence type="ECO:0000256" key="5">
    <source>
        <dbReference type="ARBA" id="ARBA00022487"/>
    </source>
</evidence>
<dbReference type="PROSITE" id="PS50850">
    <property type="entry name" value="MFS"/>
    <property type="match status" value="1"/>
</dbReference>
<feature type="compositionally biased region" description="Polar residues" evidence="16">
    <location>
        <begin position="609"/>
        <end position="621"/>
    </location>
</feature>
<keyword evidence="9 15" id="KW-0378">Hydrolase</keyword>
<proteinExistence type="inferred from homology"/>
<feature type="region of interest" description="Disordered" evidence="16">
    <location>
        <begin position="659"/>
        <end position="703"/>
    </location>
</feature>
<dbReference type="Pfam" id="PF07519">
    <property type="entry name" value="Tannase"/>
    <property type="match status" value="1"/>
</dbReference>
<feature type="transmembrane region" description="Helical" evidence="17">
    <location>
        <begin position="1496"/>
        <end position="1515"/>
    </location>
</feature>
<feature type="transmembrane region" description="Helical" evidence="17">
    <location>
        <begin position="1536"/>
        <end position="1557"/>
    </location>
</feature>
<evidence type="ECO:0000256" key="7">
    <source>
        <dbReference type="ARBA" id="ARBA00022723"/>
    </source>
</evidence>
<dbReference type="Gene3D" id="1.20.1250.20">
    <property type="entry name" value="MFS general substrate transporter like domains"/>
    <property type="match status" value="1"/>
</dbReference>